<evidence type="ECO:0000313" key="2">
    <source>
        <dbReference type="Proteomes" id="UP001304671"/>
    </source>
</evidence>
<evidence type="ECO:0000313" key="1">
    <source>
        <dbReference type="EMBL" id="MEA5257166.1"/>
    </source>
</evidence>
<gene>
    <name evidence="1" type="ORF">VB264_05165</name>
</gene>
<organism evidence="1 2">
    <name type="scientific">Arcicella aquatica</name>
    <dbReference type="NCBI Taxonomy" id="217141"/>
    <lineage>
        <taxon>Bacteria</taxon>
        <taxon>Pseudomonadati</taxon>
        <taxon>Bacteroidota</taxon>
        <taxon>Cytophagia</taxon>
        <taxon>Cytophagales</taxon>
        <taxon>Flectobacillaceae</taxon>
        <taxon>Arcicella</taxon>
    </lineage>
</organism>
<proteinExistence type="predicted"/>
<dbReference type="RefSeq" id="WP_323247361.1">
    <property type="nucleotide sequence ID" value="NZ_JAYFUL010000006.1"/>
</dbReference>
<dbReference type="Proteomes" id="UP001304671">
    <property type="component" value="Unassembled WGS sequence"/>
</dbReference>
<reference evidence="1 2" key="1">
    <citation type="submission" date="2023-12" db="EMBL/GenBank/DDBJ databases">
        <title>Novel species of the genus Arcicella isolated from rivers.</title>
        <authorList>
            <person name="Lu H."/>
        </authorList>
    </citation>
    <scope>NUCLEOTIDE SEQUENCE [LARGE SCALE GENOMIC DNA]</scope>
    <source>
        <strain evidence="1 2">LMG 21963</strain>
    </source>
</reference>
<protein>
    <submittedName>
        <fullName evidence="1">Uncharacterized protein</fullName>
    </submittedName>
</protein>
<sequence>MVAFLKGQAESTAGVVDFVHVGSGEILVGRIGKYYEARYKVGQAVFIDTSEGFLDDSDTSNVRLTFLLGVTILSKAKATPEIQDAIWNDTLTSMIGFIGKLRHEERETGDFEMAVVENRLNQVSKVVNADVMGWRNEIMFTFNVNELYCSCD</sequence>
<name>A0ABU5QL42_9BACT</name>
<keyword evidence="2" id="KW-1185">Reference proteome</keyword>
<dbReference type="EMBL" id="JAYFUL010000006">
    <property type="protein sequence ID" value="MEA5257166.1"/>
    <property type="molecule type" value="Genomic_DNA"/>
</dbReference>
<accession>A0ABU5QL42</accession>
<comment type="caution">
    <text evidence="1">The sequence shown here is derived from an EMBL/GenBank/DDBJ whole genome shotgun (WGS) entry which is preliminary data.</text>
</comment>